<dbReference type="RefSeq" id="XP_016991673.2">
    <property type="nucleotide sequence ID" value="XM_017136184.2"/>
</dbReference>
<sequence>MKDCTSILDGEFQILRVTPKFFDEVEELLVNVSVNDELGCLITNLKESQLAIDELRKLIRHILSLGISFAIRHVESGTVVAAIANIIFNVKRKSSYYDVSAQIKSPSMIKYVQLWDAVDSSFDINEQYQVDSTMEVEYLGTLSNFRSRGLASILCQHSIYSAGLMSQGKLPPELFTQLPEEMQIERPQAVVAVGTSQTSRKMGHKLGMQAVHKWQFSELRSFSGMIVESSSKESLQFAELQVMMI</sequence>
<dbReference type="PANTHER" id="PTHR20905">
    <property type="entry name" value="N-ACETYLTRANSFERASE-RELATED"/>
    <property type="match status" value="1"/>
</dbReference>
<name>A0ABM5I7Z9_DRORH</name>
<reference evidence="1" key="2">
    <citation type="submission" date="2025-05" db="UniProtKB">
        <authorList>
            <consortium name="EnsemblMetazoa"/>
        </authorList>
    </citation>
    <scope>IDENTIFICATION</scope>
</reference>
<evidence type="ECO:0000313" key="2">
    <source>
        <dbReference type="Proteomes" id="UP001652680"/>
    </source>
</evidence>
<dbReference type="Proteomes" id="UP001652680">
    <property type="component" value="Unassembled WGS sequence"/>
</dbReference>
<dbReference type="PANTHER" id="PTHR20905:SF28">
    <property type="entry name" value="GH28833P-RELATED"/>
    <property type="match status" value="1"/>
</dbReference>
<dbReference type="InterPro" id="IPR016181">
    <property type="entry name" value="Acyl_CoA_acyltransferase"/>
</dbReference>
<evidence type="ECO:0000313" key="1">
    <source>
        <dbReference type="EnsemblMetazoa" id="XP_016991673.2"/>
    </source>
</evidence>
<organism evidence="1 2">
    <name type="scientific">Drosophila rhopaloa</name>
    <name type="common">Fruit fly</name>
    <dbReference type="NCBI Taxonomy" id="1041015"/>
    <lineage>
        <taxon>Eukaryota</taxon>
        <taxon>Metazoa</taxon>
        <taxon>Ecdysozoa</taxon>
        <taxon>Arthropoda</taxon>
        <taxon>Hexapoda</taxon>
        <taxon>Insecta</taxon>
        <taxon>Pterygota</taxon>
        <taxon>Neoptera</taxon>
        <taxon>Endopterygota</taxon>
        <taxon>Diptera</taxon>
        <taxon>Brachycera</taxon>
        <taxon>Muscomorpha</taxon>
        <taxon>Ephydroidea</taxon>
        <taxon>Drosophilidae</taxon>
        <taxon>Drosophila</taxon>
        <taxon>Sophophora</taxon>
    </lineage>
</organism>
<reference evidence="2" key="1">
    <citation type="journal article" date="2021" name="Elife">
        <title>Highly contiguous assemblies of 101 drosophilid genomes.</title>
        <authorList>
            <person name="Kim B.Y."/>
            <person name="Wang J.R."/>
            <person name="Miller D.E."/>
            <person name="Barmina O."/>
            <person name="Delaney E."/>
            <person name="Thompson A."/>
            <person name="Comeault A.A."/>
            <person name="Peede D."/>
            <person name="D'Agostino E.R."/>
            <person name="Pelaez J."/>
            <person name="Aguilar J.M."/>
            <person name="Haji D."/>
            <person name="Matsunaga T."/>
            <person name="Armstrong E.E."/>
            <person name="Zych M."/>
            <person name="Ogawa Y."/>
            <person name="Stamenkovic-Radak M."/>
            <person name="Jelic M."/>
            <person name="Veselinovic M.S."/>
            <person name="Tanaskovic M."/>
            <person name="Eric P."/>
            <person name="Gao J.J."/>
            <person name="Katoh T.K."/>
            <person name="Toda M.J."/>
            <person name="Watabe H."/>
            <person name="Watada M."/>
            <person name="Davis J.S."/>
            <person name="Moyle L.C."/>
            <person name="Manoli G."/>
            <person name="Bertolini E."/>
            <person name="Kostal V."/>
            <person name="Hawley R.S."/>
            <person name="Takahashi A."/>
            <person name="Jones C.D."/>
            <person name="Price D.K."/>
            <person name="Whiteman N."/>
            <person name="Kopp A."/>
            <person name="Matute D.R."/>
            <person name="Petrov D.A."/>
        </authorList>
    </citation>
    <scope>NUCLEOTIDE SEQUENCE [LARGE SCALE GENOMIC DNA]</scope>
</reference>
<dbReference type="EnsemblMetazoa" id="XM_017136184.2">
    <property type="protein sequence ID" value="XP_016991673.2"/>
    <property type="gene ID" value="LOC108053497"/>
</dbReference>
<accession>A0ABM5I7Z9</accession>
<dbReference type="SUPFAM" id="SSF55729">
    <property type="entry name" value="Acyl-CoA N-acyltransferases (Nat)"/>
    <property type="match status" value="1"/>
</dbReference>
<protein>
    <submittedName>
        <fullName evidence="1">Uncharacterized protein</fullName>
    </submittedName>
</protein>
<keyword evidence="2" id="KW-1185">Reference proteome</keyword>
<dbReference type="Gene3D" id="3.40.630.30">
    <property type="match status" value="1"/>
</dbReference>
<dbReference type="GeneID" id="108053497"/>
<proteinExistence type="predicted"/>